<dbReference type="AlphaFoldDB" id="A0AAI9X4T2"/>
<dbReference type="EMBL" id="LACB01000404">
    <property type="protein sequence ID" value="KAJ9483702.1"/>
    <property type="molecule type" value="Genomic_DNA"/>
</dbReference>
<organism evidence="1 2">
    <name type="scientific">Penicillium thymicola</name>
    <dbReference type="NCBI Taxonomy" id="293382"/>
    <lineage>
        <taxon>Eukaryota</taxon>
        <taxon>Fungi</taxon>
        <taxon>Dikarya</taxon>
        <taxon>Ascomycota</taxon>
        <taxon>Pezizomycotina</taxon>
        <taxon>Eurotiomycetes</taxon>
        <taxon>Eurotiomycetidae</taxon>
        <taxon>Eurotiales</taxon>
        <taxon>Aspergillaceae</taxon>
        <taxon>Penicillium</taxon>
    </lineage>
</organism>
<keyword evidence="2" id="KW-1185">Reference proteome</keyword>
<protein>
    <submittedName>
        <fullName evidence="1">Uncharacterized protein</fullName>
    </submittedName>
</protein>
<comment type="caution">
    <text evidence="1">The sequence shown here is derived from an EMBL/GenBank/DDBJ whole genome shotgun (WGS) entry which is preliminary data.</text>
</comment>
<evidence type="ECO:0000313" key="2">
    <source>
        <dbReference type="Proteomes" id="UP001227192"/>
    </source>
</evidence>
<evidence type="ECO:0000313" key="1">
    <source>
        <dbReference type="EMBL" id="KAJ9483702.1"/>
    </source>
</evidence>
<accession>A0AAI9X4T2</accession>
<proteinExistence type="predicted"/>
<name>A0AAI9X4T2_PENTH</name>
<dbReference type="Proteomes" id="UP001227192">
    <property type="component" value="Unassembled WGS sequence"/>
</dbReference>
<reference evidence="1" key="2">
    <citation type="journal article" date="2016" name="Fungal Biol.">
        <title>Ochratoxin A production by Penicillium thymicola.</title>
        <authorList>
            <person name="Nguyen H.D.T."/>
            <person name="McMullin D.R."/>
            <person name="Ponomareva E."/>
            <person name="Riley R."/>
            <person name="Pomraning K.R."/>
            <person name="Baker S.E."/>
            <person name="Seifert K.A."/>
        </authorList>
    </citation>
    <scope>NUCLEOTIDE SEQUENCE</scope>
    <source>
        <strain evidence="1">DAOM 180753</strain>
    </source>
</reference>
<gene>
    <name evidence="1" type="ORF">VN97_g9685</name>
</gene>
<reference evidence="1" key="1">
    <citation type="submission" date="2015-06" db="EMBL/GenBank/DDBJ databases">
        <authorList>
            <person name="Nguyen H."/>
        </authorList>
    </citation>
    <scope>NUCLEOTIDE SEQUENCE</scope>
    <source>
        <strain evidence="1">DAOM 180753</strain>
    </source>
</reference>
<sequence length="72" mass="8154">MLNSGADAVTTTVSLARLGLSSQSRDRRVLNIDSAIDIPLDSHVAKVYRIVLRPPYRDGFQYSVWSLYDCFY</sequence>